<dbReference type="InterPro" id="IPR013783">
    <property type="entry name" value="Ig-like_fold"/>
</dbReference>
<feature type="active site" description="Charge relay system" evidence="5">
    <location>
        <position position="537"/>
    </location>
</feature>
<dbReference type="EMBL" id="JBHSHD010000010">
    <property type="protein sequence ID" value="MFC4821150.1"/>
    <property type="molecule type" value="Genomic_DNA"/>
</dbReference>
<dbReference type="Gene3D" id="2.60.120.260">
    <property type="entry name" value="Galactose-binding domain-like"/>
    <property type="match status" value="1"/>
</dbReference>
<protein>
    <submittedName>
        <fullName evidence="8">S8 family serine peptidase</fullName>
    </submittedName>
</protein>
<evidence type="ECO:0000256" key="6">
    <source>
        <dbReference type="SAM" id="SignalP"/>
    </source>
</evidence>
<dbReference type="CDD" id="cd04842">
    <property type="entry name" value="Peptidases_S8_Kp43_protease"/>
    <property type="match status" value="1"/>
</dbReference>
<dbReference type="SUPFAM" id="SSF49265">
    <property type="entry name" value="Fibronectin type III"/>
    <property type="match status" value="1"/>
</dbReference>
<evidence type="ECO:0000256" key="4">
    <source>
        <dbReference type="ARBA" id="ARBA00022825"/>
    </source>
</evidence>
<keyword evidence="2 5" id="KW-0645">Protease</keyword>
<reference evidence="9" key="1">
    <citation type="journal article" date="2019" name="Int. J. Syst. Evol. Microbiol.">
        <title>The Global Catalogue of Microorganisms (GCM) 10K type strain sequencing project: providing services to taxonomists for standard genome sequencing and annotation.</title>
        <authorList>
            <consortium name="The Broad Institute Genomics Platform"/>
            <consortium name="The Broad Institute Genome Sequencing Center for Infectious Disease"/>
            <person name="Wu L."/>
            <person name="Ma J."/>
        </authorList>
    </citation>
    <scope>NUCLEOTIDE SEQUENCE [LARGE SCALE GENOMIC DNA]</scope>
    <source>
        <strain evidence="9">CCUG 30340</strain>
    </source>
</reference>
<dbReference type="InterPro" id="IPR036852">
    <property type="entry name" value="Peptidase_S8/S53_dom_sf"/>
</dbReference>
<dbReference type="InterPro" id="IPR015500">
    <property type="entry name" value="Peptidase_S8_subtilisin-rel"/>
</dbReference>
<dbReference type="InterPro" id="IPR023828">
    <property type="entry name" value="Peptidase_S8_Ser-AS"/>
</dbReference>
<dbReference type="SUPFAM" id="SSF49785">
    <property type="entry name" value="Galactose-binding domain-like"/>
    <property type="match status" value="1"/>
</dbReference>
<dbReference type="Gene3D" id="2.60.40.10">
    <property type="entry name" value="Immunoglobulins"/>
    <property type="match status" value="1"/>
</dbReference>
<dbReference type="InterPro" id="IPR034058">
    <property type="entry name" value="TagA/B/C/D_pept_dom"/>
</dbReference>
<dbReference type="PROSITE" id="PS50853">
    <property type="entry name" value="FN3"/>
    <property type="match status" value="1"/>
</dbReference>
<feature type="active site" description="Charge relay system" evidence="5">
    <location>
        <position position="343"/>
    </location>
</feature>
<keyword evidence="3 5" id="KW-0378">Hydrolase</keyword>
<dbReference type="InterPro" id="IPR003961">
    <property type="entry name" value="FN3_dom"/>
</dbReference>
<dbReference type="Gene3D" id="3.40.50.200">
    <property type="entry name" value="Peptidase S8/S53 domain"/>
    <property type="match status" value="1"/>
</dbReference>
<evidence type="ECO:0000256" key="3">
    <source>
        <dbReference type="ARBA" id="ARBA00022801"/>
    </source>
</evidence>
<dbReference type="RefSeq" id="WP_380021436.1">
    <property type="nucleotide sequence ID" value="NZ_JBHSHD010000010.1"/>
</dbReference>
<sequence>MPSPSLRRTALSTALLLALGQAIASERQPAAPPSLDAVEAARGDSSRLILRSGLFDPTQQSLDVAAVGAAPDAATRYAIVQFQPGRTAAHKTLAARGIEVLGYVPNNAYYLRLGRDGLAALTSDPAVRWAGPLRPALKLDPSLWKAARANSAALQNDGRYEILVDAFRGVSAAQIEAALRRDVPDVEIPLRSQRSEATPYVRARVPAAALDALLASATAIDGVAFVSPWHPLRTSNAASIGAIQGDMTDDCAGSGRLCGAAPMFDHGLTGSGQIAGIADSGTTPNAAWFTTLDKGDGPHTEVTFAENPPPLPPALGTLHPDNKIIAYWTQPGGPTDYDYFSGHGTHTSGTLVGDAAGTFGADRFLPSTPWLPNHDLADGMAPNAQLLMQDIGGDNPVELIVQDFEGTLQQAHGGGVRVHSNSWGGSTSGQYSTVDANVDRMTHRLEDLLVVIAAGNNQTGAMAVGSPGNSKNGLTVAALGHGGSLVKSAISNAGPTADGRLKPDLAAPGTETISAAAGGEVTATITAPQTAPNTGTSMATPVVAGNAVLLRQYFVDGFYPRGFANTAAAADRLFADGFDGVAPPSPAGGEAVDAFNPTGAVLKAVLLNGTVPTTTPAAFPNTGTGWGRPWLDGNVWFKETLPGGDDSRRLRLFERTNAAGLVTGEADEYAIAEVAAGIEFRATLTWFDPPASAGAAAALVNNLDLEVVAPDGTTYRGNRFSNGVSAPGGSPDRKDTVEQVRFTAPLAGAYTIRVKATDVPGNGEAETDRQGYAVAVSGAFGLPDAPAFPAPTALSVAANDSEGVSVEANAAGDAQGFQLYRADGHCATAARGDFHPVANGPALPLADTRSQGGFAYAYRLRGVRHDVEGELSECVDVVSQDDCSLTPDFDRASVTASGAHATCSVDLSWSAATSSCPTQTAMTYQVERDTDPYFGDPQTVAAALSAPEYVDTAVTNGTSYYYRVTAHDDAGNPSLTSYPIVVTPTGPDGPDPSDYLDDVDTRSYAVLQTPWRVTDAAAAAGTYSYRAGADGAPYPDRTCGSLSTPPLTLTADAVLSLQARYDLEYQWDGVVQEISTDGGASWTDLPPDDGYPSSFARTQDPPINACGYPAAQGAFSGVSTASSNADPGNGTATAVFKPFTTDLQSYAGQTVQIRWRFSSDQNTGFDGFFLDQIRIVGTPGSGDYQCH</sequence>
<evidence type="ECO:0000256" key="1">
    <source>
        <dbReference type="ARBA" id="ARBA00011073"/>
    </source>
</evidence>
<proteinExistence type="inferred from homology"/>
<keyword evidence="6" id="KW-0732">Signal</keyword>
<comment type="caution">
    <text evidence="8">The sequence shown here is derived from an EMBL/GenBank/DDBJ whole genome shotgun (WGS) entry which is preliminary data.</text>
</comment>
<evidence type="ECO:0000313" key="8">
    <source>
        <dbReference type="EMBL" id="MFC4821150.1"/>
    </source>
</evidence>
<dbReference type="PROSITE" id="PS00138">
    <property type="entry name" value="SUBTILASE_SER"/>
    <property type="match status" value="1"/>
</dbReference>
<keyword evidence="9" id="KW-1185">Reference proteome</keyword>
<feature type="active site" description="Charge relay system" evidence="5">
    <location>
        <position position="279"/>
    </location>
</feature>
<dbReference type="PANTHER" id="PTHR43399:SF4">
    <property type="entry name" value="CELL WALL-ASSOCIATED PROTEASE"/>
    <property type="match status" value="1"/>
</dbReference>
<accession>A0ABV9QWZ4</accession>
<dbReference type="SUPFAM" id="SSF52743">
    <property type="entry name" value="Subtilisin-like"/>
    <property type="match status" value="1"/>
</dbReference>
<dbReference type="PANTHER" id="PTHR43399">
    <property type="entry name" value="SUBTILISIN-RELATED"/>
    <property type="match status" value="1"/>
</dbReference>
<dbReference type="InterPro" id="IPR036116">
    <property type="entry name" value="FN3_sf"/>
</dbReference>
<dbReference type="InterPro" id="IPR000209">
    <property type="entry name" value="Peptidase_S8/S53_dom"/>
</dbReference>
<organism evidence="8 9">
    <name type="scientific">Dokdonella ginsengisoli</name>
    <dbReference type="NCBI Taxonomy" id="363846"/>
    <lineage>
        <taxon>Bacteria</taxon>
        <taxon>Pseudomonadati</taxon>
        <taxon>Pseudomonadota</taxon>
        <taxon>Gammaproteobacteria</taxon>
        <taxon>Lysobacterales</taxon>
        <taxon>Rhodanobacteraceae</taxon>
        <taxon>Dokdonella</taxon>
    </lineage>
</organism>
<evidence type="ECO:0000259" key="7">
    <source>
        <dbReference type="PROSITE" id="PS50853"/>
    </source>
</evidence>
<feature type="chain" id="PRO_5046674299" evidence="6">
    <location>
        <begin position="25"/>
        <end position="1187"/>
    </location>
</feature>
<evidence type="ECO:0000313" key="9">
    <source>
        <dbReference type="Proteomes" id="UP001595886"/>
    </source>
</evidence>
<feature type="domain" description="Fibronectin type-III" evidence="7">
    <location>
        <begin position="890"/>
        <end position="988"/>
    </location>
</feature>
<dbReference type="InterPro" id="IPR051048">
    <property type="entry name" value="Peptidase_S8/S53_subtilisin"/>
</dbReference>
<evidence type="ECO:0000256" key="2">
    <source>
        <dbReference type="ARBA" id="ARBA00022670"/>
    </source>
</evidence>
<dbReference type="PRINTS" id="PR00723">
    <property type="entry name" value="SUBTILISIN"/>
</dbReference>
<feature type="signal peptide" evidence="6">
    <location>
        <begin position="1"/>
        <end position="24"/>
    </location>
</feature>
<dbReference type="Gene3D" id="2.60.120.380">
    <property type="match status" value="1"/>
</dbReference>
<comment type="similarity">
    <text evidence="1 5">Belongs to the peptidase S8 family.</text>
</comment>
<dbReference type="Proteomes" id="UP001595886">
    <property type="component" value="Unassembled WGS sequence"/>
</dbReference>
<dbReference type="PROSITE" id="PS51892">
    <property type="entry name" value="SUBTILASE"/>
    <property type="match status" value="1"/>
</dbReference>
<dbReference type="Pfam" id="PF00082">
    <property type="entry name" value="Peptidase_S8"/>
    <property type="match status" value="1"/>
</dbReference>
<dbReference type="InterPro" id="IPR008979">
    <property type="entry name" value="Galactose-bd-like_sf"/>
</dbReference>
<name>A0ABV9QWZ4_9GAMM</name>
<keyword evidence="4 5" id="KW-0720">Serine protease</keyword>
<gene>
    <name evidence="8" type="ORF">ACFO6Q_12510</name>
</gene>
<evidence type="ECO:0000256" key="5">
    <source>
        <dbReference type="PROSITE-ProRule" id="PRU01240"/>
    </source>
</evidence>